<feature type="region of interest" description="Disordered" evidence="6">
    <location>
        <begin position="109"/>
        <end position="152"/>
    </location>
</feature>
<dbReference type="InterPro" id="IPR036864">
    <property type="entry name" value="Zn2-C6_fun-type_DNA-bd_sf"/>
</dbReference>
<evidence type="ECO:0000256" key="2">
    <source>
        <dbReference type="ARBA" id="ARBA00023015"/>
    </source>
</evidence>
<keyword evidence="5" id="KW-0539">Nucleus</keyword>
<gene>
    <name evidence="7" type="ORF">TRUGW13939_00462</name>
</gene>
<organism evidence="7 8">
    <name type="scientific">Talaromyces rugulosus</name>
    <name type="common">Penicillium rugulosum</name>
    <dbReference type="NCBI Taxonomy" id="121627"/>
    <lineage>
        <taxon>Eukaryota</taxon>
        <taxon>Fungi</taxon>
        <taxon>Dikarya</taxon>
        <taxon>Ascomycota</taxon>
        <taxon>Pezizomycotina</taxon>
        <taxon>Eurotiomycetes</taxon>
        <taxon>Eurotiomycetidae</taxon>
        <taxon>Eurotiales</taxon>
        <taxon>Trichocomaceae</taxon>
        <taxon>Talaromyces</taxon>
        <taxon>Talaromyces sect. Islandici</taxon>
    </lineage>
</organism>
<accession>A0A7H8QHD7</accession>
<dbReference type="OrthoDB" id="4226184at2759"/>
<evidence type="ECO:0000256" key="6">
    <source>
        <dbReference type="SAM" id="MobiDB-lite"/>
    </source>
</evidence>
<feature type="compositionally biased region" description="Polar residues" evidence="6">
    <location>
        <begin position="135"/>
        <end position="144"/>
    </location>
</feature>
<dbReference type="Gene3D" id="4.10.240.10">
    <property type="entry name" value="Zn(2)-C6 fungal-type DNA-binding domain"/>
    <property type="match status" value="1"/>
</dbReference>
<protein>
    <recommendedName>
        <fullName evidence="9">Zn(2)-C6 fungal-type domain-containing protein</fullName>
    </recommendedName>
</protein>
<reference evidence="8" key="1">
    <citation type="submission" date="2020-06" db="EMBL/GenBank/DDBJ databases">
        <title>A chromosome-scale genome assembly of Talaromyces rugulosus W13939.</title>
        <authorList>
            <person name="Wang B."/>
            <person name="Guo L."/>
            <person name="Ye K."/>
            <person name="Wang L."/>
        </authorList>
    </citation>
    <scope>NUCLEOTIDE SEQUENCE [LARGE SCALE GENOMIC DNA]</scope>
    <source>
        <strain evidence="8">W13939</strain>
    </source>
</reference>
<dbReference type="EMBL" id="CP055898">
    <property type="protein sequence ID" value="QKX53384.1"/>
    <property type="molecule type" value="Genomic_DNA"/>
</dbReference>
<keyword evidence="4" id="KW-0804">Transcription</keyword>
<evidence type="ECO:0000256" key="1">
    <source>
        <dbReference type="ARBA" id="ARBA00004123"/>
    </source>
</evidence>
<dbReference type="RefSeq" id="XP_035339563.1">
    <property type="nucleotide sequence ID" value="XM_035483670.1"/>
</dbReference>
<dbReference type="PANTHER" id="PTHR31845:SF18">
    <property type="entry name" value="ZN(II)2CYS6 TRANSCRIPTION FACTOR (EUROFUNG)"/>
    <property type="match status" value="1"/>
</dbReference>
<dbReference type="Proteomes" id="UP000509510">
    <property type="component" value="Chromosome I"/>
</dbReference>
<proteinExistence type="predicted"/>
<dbReference type="PANTHER" id="PTHR31845">
    <property type="entry name" value="FINGER DOMAIN PROTEIN, PUTATIVE-RELATED"/>
    <property type="match status" value="1"/>
</dbReference>
<keyword evidence="8" id="KW-1185">Reference proteome</keyword>
<comment type="subcellular location">
    <subcellularLocation>
        <location evidence="1">Nucleus</location>
    </subcellularLocation>
</comment>
<evidence type="ECO:0000256" key="5">
    <source>
        <dbReference type="ARBA" id="ARBA00023242"/>
    </source>
</evidence>
<evidence type="ECO:0000256" key="3">
    <source>
        <dbReference type="ARBA" id="ARBA00023125"/>
    </source>
</evidence>
<evidence type="ECO:0000313" key="8">
    <source>
        <dbReference type="Proteomes" id="UP000509510"/>
    </source>
</evidence>
<name>A0A7H8QHD7_TALRU</name>
<dbReference type="GO" id="GO:0005634">
    <property type="term" value="C:nucleus"/>
    <property type="evidence" value="ECO:0007669"/>
    <property type="project" value="UniProtKB-SubCell"/>
</dbReference>
<keyword evidence="3" id="KW-0238">DNA-binding</keyword>
<dbReference type="InterPro" id="IPR051089">
    <property type="entry name" value="prtT"/>
</dbReference>
<sequence>MERRGGSPSRGSNYGLACMQCVKAKCRCVPRATGDSCERCFRLRKDCQPSDSARRRNAQKGKESDTRIAHLEGKIETLMSVMQTVAGSSGSPIDLHRLLNGESIPLPITGSSGISMDSTSTYPNPSQGPTPPTESFPTAPQSSNPSPPALSDITPFEAEASFNFFRSRMLPCFPFISLAPDVTVWQVRQNRPFLFQAIITVTTLSTQKKFARAEELKHLIFTSALLDVQSSFDLLVGILTYLAWSTDAFLGRADLLSRLMMLAISLVYDLRLFKPSPPDVQMIVTLTQGFSEDNRLANEETLQSFMDQQRAVLACFVLSSNISSHFGRIDALRWTPQMEEALRVIEKNKPYPTDEWFVFEVRLHLIMQRASHIREQHETDRARTAASTTATPVPEILTAYTRYVELYIDQAGRLIGPDASLLNVSGSGIESAFLPGYERIGSLWRSVESVKAWLDAFYKLPAAQCLGLPFHFWSQLIRCTTILKYLTTLDDPAWDCQAVRQKVDIMEVLEWMSKKLNLISEEAGLQSNDDLFKLLSKLLSGSRDWVEAKVKTSSSQMPANEVLPDIHTTSLEAEIPDLDYIPWLQSMDLENDKWFEEVLGWSPTAF</sequence>
<dbReference type="AlphaFoldDB" id="A0A7H8QHD7"/>
<feature type="region of interest" description="Disordered" evidence="6">
    <location>
        <begin position="49"/>
        <end position="69"/>
    </location>
</feature>
<evidence type="ECO:0000313" key="7">
    <source>
        <dbReference type="EMBL" id="QKX53384.1"/>
    </source>
</evidence>
<feature type="compositionally biased region" description="Polar residues" evidence="6">
    <location>
        <begin position="109"/>
        <end position="125"/>
    </location>
</feature>
<dbReference type="GO" id="GO:0000976">
    <property type="term" value="F:transcription cis-regulatory region binding"/>
    <property type="evidence" value="ECO:0007669"/>
    <property type="project" value="TreeGrafter"/>
</dbReference>
<dbReference type="KEGG" id="trg:TRUGW13939_00462"/>
<keyword evidence="2" id="KW-0805">Transcription regulation</keyword>
<evidence type="ECO:0000256" key="4">
    <source>
        <dbReference type="ARBA" id="ARBA00023163"/>
    </source>
</evidence>
<dbReference type="GO" id="GO:0000981">
    <property type="term" value="F:DNA-binding transcription factor activity, RNA polymerase II-specific"/>
    <property type="evidence" value="ECO:0007669"/>
    <property type="project" value="InterPro"/>
</dbReference>
<dbReference type="GeneID" id="55987975"/>
<dbReference type="GO" id="GO:0008270">
    <property type="term" value="F:zinc ion binding"/>
    <property type="evidence" value="ECO:0007669"/>
    <property type="project" value="InterPro"/>
</dbReference>
<evidence type="ECO:0008006" key="9">
    <source>
        <dbReference type="Google" id="ProtNLM"/>
    </source>
</evidence>